<feature type="compositionally biased region" description="Acidic residues" evidence="1">
    <location>
        <begin position="427"/>
        <end position="437"/>
    </location>
</feature>
<feature type="compositionally biased region" description="Basic and acidic residues" evidence="1">
    <location>
        <begin position="153"/>
        <end position="164"/>
    </location>
</feature>
<evidence type="ECO:0000313" key="2">
    <source>
        <dbReference type="EMBL" id="CAB3991912.1"/>
    </source>
</evidence>
<dbReference type="InterPro" id="IPR000980">
    <property type="entry name" value="SH2"/>
</dbReference>
<evidence type="ECO:0000313" key="3">
    <source>
        <dbReference type="Proteomes" id="UP001152795"/>
    </source>
</evidence>
<dbReference type="Pfam" id="PF00640">
    <property type="entry name" value="PID"/>
    <property type="match status" value="1"/>
</dbReference>
<dbReference type="InterPro" id="IPR011993">
    <property type="entry name" value="PH-like_dom_sf"/>
</dbReference>
<feature type="compositionally biased region" description="Polar residues" evidence="1">
    <location>
        <begin position="200"/>
        <end position="213"/>
    </location>
</feature>
<reference evidence="2" key="1">
    <citation type="submission" date="2020-04" db="EMBL/GenBank/DDBJ databases">
        <authorList>
            <person name="Alioto T."/>
            <person name="Alioto T."/>
            <person name="Gomez Garrido J."/>
        </authorList>
    </citation>
    <scope>NUCLEOTIDE SEQUENCE</scope>
    <source>
        <strain evidence="2">A484AB</strain>
    </source>
</reference>
<dbReference type="InterPro" id="IPR036860">
    <property type="entry name" value="SH2_dom_sf"/>
</dbReference>
<dbReference type="AlphaFoldDB" id="A0A6S7GPU8"/>
<dbReference type="PRINTS" id="PR00401">
    <property type="entry name" value="SH2DOMAIN"/>
</dbReference>
<dbReference type="CDD" id="cd00173">
    <property type="entry name" value="SH2"/>
    <property type="match status" value="1"/>
</dbReference>
<dbReference type="OrthoDB" id="10013007at2759"/>
<dbReference type="Proteomes" id="UP001152795">
    <property type="component" value="Unassembled WGS sequence"/>
</dbReference>
<dbReference type="InterPro" id="IPR006020">
    <property type="entry name" value="PTB/PI_dom"/>
</dbReference>
<dbReference type="PROSITE" id="PS01179">
    <property type="entry name" value="PID"/>
    <property type="match status" value="1"/>
</dbReference>
<gene>
    <name evidence="2" type="ORF">PACLA_8A053608</name>
</gene>
<sequence length="597" mass="65245">MPISEQKKFVDAKLKNSTKKLLDGMPVFIEVSPDGIQVLASDEKTVKMAHTLRRISYATVETTNKLFAYVSHQPGTDMEVVCHTFVTKKRDHAEGLSAALGKLFKQTFAYTLKRRDKLEEAAQKRGAGRRWAKQQVAEGHSAVAKNARNAKTRSTDVNELRKENGATPKSAPQQRPNQSTAPTAKNVDSKPRRVSPPGIPNTSAPPEFESTTAAVHPPPSRQPQPVHNPPLPQEQETPFVTPFSGPPNSSQPTSPFDDSPFAPSWPTESQPPALPSRSRPSSTGTQSPWGRQDGGPPPELPSRVFPRRLSAPNSPENGFPPVLPKRRTSDSSIGFGALGTSDVSPTGQRRDSGVERKLSAPPDLMGAVSPTHPPARATRSSSSSGENSPTHHPVSRDMANAAAVLLSGVDDIPPPLPRKGRQQPPDIPEEVIGLDEDEELRQGLRDEPRVSLTLEDEDWYIPAVSREIVTEMLETSDIGTFFVRDSQSRPGCYALTMKVIKSENNPTGFGNYLIAPEADGFALQGFDKIFSDISSLIRHYASYDDGLPCRLVLAGSNPLFHDANGYLVEFMDEEDDRYASLASCTSMIREINMNDPW</sequence>
<feature type="compositionally biased region" description="Basic and acidic residues" evidence="1">
    <location>
        <begin position="348"/>
        <end position="358"/>
    </location>
</feature>
<dbReference type="SUPFAM" id="SSF50729">
    <property type="entry name" value="PH domain-like"/>
    <property type="match status" value="1"/>
</dbReference>
<dbReference type="PROSITE" id="PS50001">
    <property type="entry name" value="SH2"/>
    <property type="match status" value="1"/>
</dbReference>
<organism evidence="2 3">
    <name type="scientific">Paramuricea clavata</name>
    <name type="common">Red gorgonian</name>
    <name type="synonym">Violescent sea-whip</name>
    <dbReference type="NCBI Taxonomy" id="317549"/>
    <lineage>
        <taxon>Eukaryota</taxon>
        <taxon>Metazoa</taxon>
        <taxon>Cnidaria</taxon>
        <taxon>Anthozoa</taxon>
        <taxon>Octocorallia</taxon>
        <taxon>Malacalcyonacea</taxon>
        <taxon>Plexauridae</taxon>
        <taxon>Paramuricea</taxon>
    </lineage>
</organism>
<comment type="caution">
    <text evidence="2">The sequence shown here is derived from an EMBL/GenBank/DDBJ whole genome shotgun (WGS) entry which is preliminary data.</text>
</comment>
<dbReference type="PANTHER" id="PTHR15832">
    <property type="entry name" value="SHC (SRC HOMOLOGY DOMAIN C-TERMINAL) ADAPTOR HOMOLOG"/>
    <property type="match status" value="1"/>
</dbReference>
<feature type="region of interest" description="Disordered" evidence="1">
    <location>
        <begin position="123"/>
        <end position="394"/>
    </location>
</feature>
<name>A0A6S7GPU8_PARCT</name>
<keyword evidence="3" id="KW-1185">Reference proteome</keyword>
<dbReference type="Pfam" id="PF00017">
    <property type="entry name" value="SH2"/>
    <property type="match status" value="1"/>
</dbReference>
<protein>
    <submittedName>
        <fullName evidence="2">Src-like-adapter 2</fullName>
    </submittedName>
</protein>
<feature type="compositionally biased region" description="Polar residues" evidence="1">
    <location>
        <begin position="246"/>
        <end position="256"/>
    </location>
</feature>
<dbReference type="Gene3D" id="2.30.29.30">
    <property type="entry name" value="Pleckstrin-homology domain (PH domain)/Phosphotyrosine-binding domain (PTB)"/>
    <property type="match status" value="1"/>
</dbReference>
<proteinExistence type="predicted"/>
<dbReference type="SUPFAM" id="SSF55550">
    <property type="entry name" value="SH2 domain"/>
    <property type="match status" value="1"/>
</dbReference>
<dbReference type="CDD" id="cd22541">
    <property type="entry name" value="SP5_N"/>
    <property type="match status" value="1"/>
</dbReference>
<accession>A0A6S7GPU8</accession>
<evidence type="ECO:0000256" key="1">
    <source>
        <dbReference type="SAM" id="MobiDB-lite"/>
    </source>
</evidence>
<dbReference type="Gene3D" id="3.30.505.10">
    <property type="entry name" value="SH2 domain"/>
    <property type="match status" value="1"/>
</dbReference>
<feature type="compositionally biased region" description="Pro residues" evidence="1">
    <location>
        <begin position="216"/>
        <end position="232"/>
    </location>
</feature>
<dbReference type="SMART" id="SM00252">
    <property type="entry name" value="SH2"/>
    <property type="match status" value="1"/>
</dbReference>
<dbReference type="EMBL" id="CACRXK020001941">
    <property type="protein sequence ID" value="CAB3991912.1"/>
    <property type="molecule type" value="Genomic_DNA"/>
</dbReference>
<feature type="compositionally biased region" description="Polar residues" evidence="1">
    <location>
        <begin position="170"/>
        <end position="183"/>
    </location>
</feature>
<feature type="region of interest" description="Disordered" evidence="1">
    <location>
        <begin position="408"/>
        <end position="437"/>
    </location>
</feature>
<dbReference type="PANTHER" id="PTHR15832:SF2">
    <property type="entry name" value="SH2 DOMAIN-CONTAINING PROTEIN"/>
    <property type="match status" value="1"/>
</dbReference>